<dbReference type="EMBL" id="CP058998">
    <property type="protein sequence ID" value="QLJ53458.1"/>
    <property type="molecule type" value="Genomic_DNA"/>
</dbReference>
<dbReference type="Proteomes" id="UP000510821">
    <property type="component" value="Chromosome"/>
</dbReference>
<dbReference type="InterPro" id="IPR001173">
    <property type="entry name" value="Glyco_trans_2-like"/>
</dbReference>
<reference evidence="6" key="1">
    <citation type="submission" date="2020-07" db="EMBL/GenBank/DDBJ databases">
        <title>Metabolic diversity and evolutionary history of the archaeal phylum ###Micrarchaeota### uncovered from a freshwater lake metagenome.</title>
        <authorList>
            <person name="Kadnikov V.V."/>
            <person name="Savvichev A.S."/>
            <person name="Mardanov A.V."/>
            <person name="Beletsky A.V."/>
            <person name="Chupakov A.V."/>
            <person name="Kokryatskaya N.M."/>
            <person name="Pimenov N.V."/>
            <person name="Ravin N.V."/>
        </authorList>
    </citation>
    <scope>NUCLEOTIDE SEQUENCE [LARGE SCALE GENOMIC DNA]</scope>
</reference>
<evidence type="ECO:0000259" key="4">
    <source>
        <dbReference type="Pfam" id="PF00535"/>
    </source>
</evidence>
<dbReference type="PANTHER" id="PTHR43398">
    <property type="entry name" value="DOLICHOL-PHOSPHATE MANNOSYLTRANSFERASE SUBUNIT 1"/>
    <property type="match status" value="1"/>
</dbReference>
<gene>
    <name evidence="5" type="ORF">Sv326_1283</name>
</gene>
<dbReference type="KEGG" id="flt:Sv326_1283"/>
<keyword evidence="2" id="KW-0328">Glycosyltransferase</keyword>
<name>A0A7D6BMM4_FERL1</name>
<dbReference type="PANTHER" id="PTHR43398:SF1">
    <property type="entry name" value="DOLICHOL-PHOSPHATE MANNOSYLTRANSFERASE SUBUNIT 1"/>
    <property type="match status" value="1"/>
</dbReference>
<dbReference type="CDD" id="cd06442">
    <property type="entry name" value="DPM1_like"/>
    <property type="match status" value="1"/>
</dbReference>
<dbReference type="InterPro" id="IPR029044">
    <property type="entry name" value="Nucleotide-diphossugar_trans"/>
</dbReference>
<evidence type="ECO:0000256" key="2">
    <source>
        <dbReference type="ARBA" id="ARBA00022676"/>
    </source>
</evidence>
<keyword evidence="3" id="KW-0808">Transferase</keyword>
<evidence type="ECO:0000313" key="6">
    <source>
        <dbReference type="Proteomes" id="UP000510821"/>
    </source>
</evidence>
<feature type="domain" description="Glycosyltransferase 2-like" evidence="4">
    <location>
        <begin position="5"/>
        <end position="169"/>
    </location>
</feature>
<dbReference type="FunFam" id="3.90.550.10:FF:000122">
    <property type="entry name" value="Dolichol-phosphate mannosyltransferase subunit 1"/>
    <property type="match status" value="1"/>
</dbReference>
<accession>A0A7D6BMM4</accession>
<evidence type="ECO:0000313" key="5">
    <source>
        <dbReference type="EMBL" id="QLJ53458.1"/>
    </source>
</evidence>
<evidence type="ECO:0000256" key="1">
    <source>
        <dbReference type="ARBA" id="ARBA00006739"/>
    </source>
</evidence>
<organism evidence="5 6">
    <name type="scientific">Fermentimicrarchaeum limneticum</name>
    <dbReference type="NCBI Taxonomy" id="2795018"/>
    <lineage>
        <taxon>Archaea</taxon>
        <taxon>Candidatus Micrarchaeota</taxon>
        <taxon>Candidatus Fermentimicrarchaeales</taxon>
        <taxon>Candidatus Fermentimicrarchaeaceae</taxon>
        <taxon>Candidatus Fermentimicrarchaeum</taxon>
    </lineage>
</organism>
<sequence length="235" mass="26209">MVEVSIVIPTYNERKNIKRLLQKVSSALKGRFDYEIIVVDDNSPDGTAAEVKKAARSTHARLVSRKTKAGIGSAYKKGAESSRGRIVITMDADFSHDPSVLPQMVEGILDGNDLVIGSRYVRGGKIERWNPYRRLVSKTANTIAKVLLGLHTNDLTTGYRAYTREALGRIRFQELSSTGYSILMEAVFRAERASLRIKEIPIVFYDRKGGNSKLGVAEQFRYALTVLHLRLGGYT</sequence>
<proteinExistence type="inferred from homology"/>
<dbReference type="InterPro" id="IPR039528">
    <property type="entry name" value="DPM1-like"/>
</dbReference>
<dbReference type="Pfam" id="PF00535">
    <property type="entry name" value="Glycos_transf_2"/>
    <property type="match status" value="1"/>
</dbReference>
<protein>
    <submittedName>
        <fullName evidence="5">Polyprenol monophosphomannose synthase</fullName>
    </submittedName>
</protein>
<evidence type="ECO:0000256" key="3">
    <source>
        <dbReference type="ARBA" id="ARBA00022679"/>
    </source>
</evidence>
<dbReference type="Gene3D" id="3.90.550.10">
    <property type="entry name" value="Spore Coat Polysaccharide Biosynthesis Protein SpsA, Chain A"/>
    <property type="match status" value="1"/>
</dbReference>
<dbReference type="GO" id="GO:0004582">
    <property type="term" value="F:dolichyl-phosphate beta-D-mannosyltransferase activity"/>
    <property type="evidence" value="ECO:0007669"/>
    <property type="project" value="InterPro"/>
</dbReference>
<dbReference type="AlphaFoldDB" id="A0A7D6BMM4"/>
<dbReference type="SUPFAM" id="SSF53448">
    <property type="entry name" value="Nucleotide-diphospho-sugar transferases"/>
    <property type="match status" value="1"/>
</dbReference>
<comment type="similarity">
    <text evidence="1">Belongs to the glycosyltransferase 2 family.</text>
</comment>